<protein>
    <submittedName>
        <fullName evidence="1">Uncharacterized protein</fullName>
    </submittedName>
</protein>
<evidence type="ECO:0000313" key="2">
    <source>
        <dbReference type="Proteomes" id="UP000324897"/>
    </source>
</evidence>
<gene>
    <name evidence="1" type="ORF">EJB05_12312</name>
</gene>
<reference evidence="1 2" key="1">
    <citation type="journal article" date="2019" name="Sci. Rep.">
        <title>A high-quality genome of Eragrostis curvula grass provides insights into Poaceae evolution and supports new strategies to enhance forage quality.</title>
        <authorList>
            <person name="Carballo J."/>
            <person name="Santos B.A.C.M."/>
            <person name="Zappacosta D."/>
            <person name="Garbus I."/>
            <person name="Selva J.P."/>
            <person name="Gallo C.A."/>
            <person name="Diaz A."/>
            <person name="Albertini E."/>
            <person name="Caccamo M."/>
            <person name="Echenique V."/>
        </authorList>
    </citation>
    <scope>NUCLEOTIDE SEQUENCE [LARGE SCALE GENOMIC DNA]</scope>
    <source>
        <strain evidence="2">cv. Victoria</strain>
        <tissue evidence="1">Leaf</tissue>
    </source>
</reference>
<sequence>MTLELCLGLGRTQRRWRRGEGLYGCSVLVHPMIDLLEGKFLLVSAIPLMGLNLKLDYGEKVQKLSYEAPMYQ</sequence>
<organism evidence="1 2">
    <name type="scientific">Eragrostis curvula</name>
    <name type="common">weeping love grass</name>
    <dbReference type="NCBI Taxonomy" id="38414"/>
    <lineage>
        <taxon>Eukaryota</taxon>
        <taxon>Viridiplantae</taxon>
        <taxon>Streptophyta</taxon>
        <taxon>Embryophyta</taxon>
        <taxon>Tracheophyta</taxon>
        <taxon>Spermatophyta</taxon>
        <taxon>Magnoliopsida</taxon>
        <taxon>Liliopsida</taxon>
        <taxon>Poales</taxon>
        <taxon>Poaceae</taxon>
        <taxon>PACMAD clade</taxon>
        <taxon>Chloridoideae</taxon>
        <taxon>Eragrostideae</taxon>
        <taxon>Eragrostidinae</taxon>
        <taxon>Eragrostis</taxon>
    </lineage>
</organism>
<name>A0A5J9VTM5_9POAL</name>
<dbReference type="AlphaFoldDB" id="A0A5J9VTM5"/>
<comment type="caution">
    <text evidence="1">The sequence shown here is derived from an EMBL/GenBank/DDBJ whole genome shotgun (WGS) entry which is preliminary data.</text>
</comment>
<evidence type="ECO:0000313" key="1">
    <source>
        <dbReference type="EMBL" id="TVU38915.1"/>
    </source>
</evidence>
<dbReference type="Gramene" id="TVU38915">
    <property type="protein sequence ID" value="TVU38915"/>
    <property type="gene ID" value="EJB05_12312"/>
</dbReference>
<keyword evidence="2" id="KW-1185">Reference proteome</keyword>
<dbReference type="Proteomes" id="UP000324897">
    <property type="component" value="Chromosome 4"/>
</dbReference>
<accession>A0A5J9VTM5</accession>
<feature type="non-terminal residue" evidence="1">
    <location>
        <position position="1"/>
    </location>
</feature>
<proteinExistence type="predicted"/>
<dbReference type="EMBL" id="RWGY01000007">
    <property type="protein sequence ID" value="TVU38915.1"/>
    <property type="molecule type" value="Genomic_DNA"/>
</dbReference>